<evidence type="ECO:0000313" key="2">
    <source>
        <dbReference type="Proteomes" id="UP001196870"/>
    </source>
</evidence>
<reference evidence="2" key="1">
    <citation type="journal article" date="2021" name="Syst. Appl. Microbiol.">
        <title>Roseomonas hellenica sp. nov., isolated from roots of wild-growing Alkanna tinctoria.</title>
        <authorList>
            <person name="Rat A."/>
            <person name="Naranjo H.D."/>
            <person name="Lebbe L."/>
            <person name="Cnockaert M."/>
            <person name="Krigas N."/>
            <person name="Grigoriadou K."/>
            <person name="Maloupa E."/>
            <person name="Willems A."/>
        </authorList>
    </citation>
    <scope>NUCLEOTIDE SEQUENCE [LARGE SCALE GENOMIC DNA]</scope>
    <source>
        <strain evidence="2">LMG 31523</strain>
    </source>
</reference>
<dbReference type="SUPFAM" id="SSF53474">
    <property type="entry name" value="alpha/beta-Hydrolases"/>
    <property type="match status" value="1"/>
</dbReference>
<evidence type="ECO:0000313" key="1">
    <source>
        <dbReference type="EMBL" id="MBR0666401.1"/>
    </source>
</evidence>
<name>A0ABS5F1K0_9PROT</name>
<accession>A0ABS5F1K0</accession>
<dbReference type="EMBL" id="JAAGBB010000022">
    <property type="protein sequence ID" value="MBR0666401.1"/>
    <property type="molecule type" value="Genomic_DNA"/>
</dbReference>
<gene>
    <name evidence="1" type="ORF">GXW71_18720</name>
</gene>
<proteinExistence type="predicted"/>
<dbReference type="Gene3D" id="3.40.50.1820">
    <property type="entry name" value="alpha/beta hydrolase"/>
    <property type="match status" value="1"/>
</dbReference>
<sequence>MTGAAEGREGLDRPGNLAGQRVLLVHGLMGEVMAALRPIGLDYMHGLAAWLRAQGAEVDVVRLPTAAPIARNAERLREVLLAEPSPVLLIAHSKGGLEALAALLDPVAAARCTGFVALQSPFFGSPIADAVTRARPLDAAAMGLARLLRIGNGEGLRDLTTTRRAAWMEAHAQSIAALLARLPVVCLATALPARSLRGRDRIYGLAARWMAQRGAWPSDGLVPVASALLPGAHHLLRDGSHIASVSRGGGRDPAGLLAEALAVLGLSREGAPPIPDGRQIE</sequence>
<dbReference type="Proteomes" id="UP001196870">
    <property type="component" value="Unassembled WGS sequence"/>
</dbReference>
<keyword evidence="2" id="KW-1185">Reference proteome</keyword>
<organism evidence="1 2">
    <name type="scientific">Plastoroseomonas hellenica</name>
    <dbReference type="NCBI Taxonomy" id="2687306"/>
    <lineage>
        <taxon>Bacteria</taxon>
        <taxon>Pseudomonadati</taxon>
        <taxon>Pseudomonadota</taxon>
        <taxon>Alphaproteobacteria</taxon>
        <taxon>Acetobacterales</taxon>
        <taxon>Acetobacteraceae</taxon>
        <taxon>Plastoroseomonas</taxon>
    </lineage>
</organism>
<evidence type="ECO:0008006" key="3">
    <source>
        <dbReference type="Google" id="ProtNLM"/>
    </source>
</evidence>
<protein>
    <recommendedName>
        <fullName evidence="3">Alpha/beta hydrolase</fullName>
    </recommendedName>
</protein>
<dbReference type="InterPro" id="IPR029058">
    <property type="entry name" value="AB_hydrolase_fold"/>
</dbReference>
<comment type="caution">
    <text evidence="1">The sequence shown here is derived from an EMBL/GenBank/DDBJ whole genome shotgun (WGS) entry which is preliminary data.</text>
</comment>
<dbReference type="RefSeq" id="WP_211854072.1">
    <property type="nucleotide sequence ID" value="NZ_JAAGBB010000022.1"/>
</dbReference>